<name>A0A1B6VYZ6_9NEIS</name>
<sequence>MEKKMAIKNQIPLSDYSWLDKCNKETFKTWTIPNPIKSNYTDGEKREFLIEFNGFSFHDYLSISSGCEIYLPSHLSQIIETEWERESTISVVFTALDLLGSPKIGDKITDSNSAKGWDVLRTAKVRLGHAKFKKGLTDYWEDKCAVLGIKNPIGGKFLIASHIIPWSIANENDKVQQFNGLLLSPHLDRLFDAGYISFDDHGKLLYKPEYSELLKQMAIPSASKLRKLDKRHIPFLRKHREIFDFE</sequence>
<dbReference type="Pfam" id="PF13391">
    <property type="entry name" value="HNH_2"/>
    <property type="match status" value="1"/>
</dbReference>
<comment type="caution">
    <text evidence="2">The sequence shown here is derived from an EMBL/GenBank/DDBJ whole genome shotgun (WGS) entry which is preliminary data.</text>
</comment>
<dbReference type="Proteomes" id="UP000077726">
    <property type="component" value="Unassembled WGS sequence"/>
</dbReference>
<protein>
    <recommendedName>
        <fullName evidence="1">HNH nuclease domain-containing protein</fullName>
    </recommendedName>
</protein>
<dbReference type="InterPro" id="IPR003615">
    <property type="entry name" value="HNH_nuc"/>
</dbReference>
<organism evidence="2 3">
    <name type="scientific">Eikenella halliae</name>
    <dbReference type="NCBI Taxonomy" id="1795832"/>
    <lineage>
        <taxon>Bacteria</taxon>
        <taxon>Pseudomonadati</taxon>
        <taxon>Pseudomonadota</taxon>
        <taxon>Betaproteobacteria</taxon>
        <taxon>Neisseriales</taxon>
        <taxon>Neisseriaceae</taxon>
        <taxon>Eikenella</taxon>
    </lineage>
</organism>
<keyword evidence="3" id="KW-1185">Reference proteome</keyword>
<dbReference type="STRING" id="1795832.A7Q00_06890"/>
<dbReference type="OrthoDB" id="9811869at2"/>
<accession>A0A1B6VYZ6</accession>
<evidence type="ECO:0000259" key="1">
    <source>
        <dbReference type="Pfam" id="PF13391"/>
    </source>
</evidence>
<feature type="domain" description="HNH nuclease" evidence="1">
    <location>
        <begin position="144"/>
        <end position="199"/>
    </location>
</feature>
<evidence type="ECO:0000313" key="2">
    <source>
        <dbReference type="EMBL" id="OAM42529.1"/>
    </source>
</evidence>
<dbReference type="AlphaFoldDB" id="A0A1B6VYZ6"/>
<reference evidence="3" key="1">
    <citation type="submission" date="2016-05" db="EMBL/GenBank/DDBJ databases">
        <title>Draft genome of Corynebacterium afermentans subsp. afermentans LCDC 88199T.</title>
        <authorList>
            <person name="Bernier A.-M."/>
            <person name="Bernard K."/>
        </authorList>
    </citation>
    <scope>NUCLEOTIDE SEQUENCE [LARGE SCALE GENOMIC DNA]</scope>
    <source>
        <strain evidence="3">NML130454</strain>
    </source>
</reference>
<evidence type="ECO:0000313" key="3">
    <source>
        <dbReference type="Proteomes" id="UP000077726"/>
    </source>
</evidence>
<gene>
    <name evidence="2" type="ORF">A7Q00_06890</name>
</gene>
<dbReference type="EMBL" id="LXSQ01000017">
    <property type="protein sequence ID" value="OAM42529.1"/>
    <property type="molecule type" value="Genomic_DNA"/>
</dbReference>
<proteinExistence type="predicted"/>